<protein>
    <recommendedName>
        <fullName evidence="4">Death ligand signal enhancer-like</fullName>
    </recommendedName>
</protein>
<sequence length="509" mass="54808">MWRVQGLLGRFLGRCHGSAPLRLSQGHHVEDEVRNTSMVLSSSLHPSDSSSHRGEDGGKKQKRKTSRFCYSGLPRYTALDAVGWGAVAVLFMQICRKIHLQLSSSTEPSPGAGTYRKLGSLHKCGYRVLLEILSRQDVLPRGTSAGCLTDTLEDEGSSSRVAHAPRTPEGSTFSSAEGMTQSNDSSYSGEASSSAETPLEDTAYAQGPQQHKGPSVEEELAASTDNLRTVADSSIPVILNIIGIESARRGDSQTAFSCFLVAAQHGYSKAQFNVGVCYEKGRGVRGDPEKAVEFYRQAAAGGHSQAQYRYAKHLLCTGAQSLESTRAAIPLLESAASSGVREAQVYLGVLFTQEPVRDWQRAVHYLQMAAKNGDTVSLLYLGHCFTWGLGVVPCLKTAAHMYQGAAEGGNLEAQRILSAYGAKVVTSVPEDVVLRSTRSTPCFSSADHLRSMIQMRDAHFSSATQTLPHSWSMGSLRSWLLPQVSEPQDAGRALLLPKTAPCGWTVGVG</sequence>
<dbReference type="PANTHER" id="PTHR45011:SF1">
    <property type="entry name" value="DAP3-BINDING CELL DEATH ENHANCER 1"/>
    <property type="match status" value="1"/>
</dbReference>
<dbReference type="InterPro" id="IPR006597">
    <property type="entry name" value="Sel1-like"/>
</dbReference>
<dbReference type="InterPro" id="IPR011990">
    <property type="entry name" value="TPR-like_helical_dom_sf"/>
</dbReference>
<evidence type="ECO:0000256" key="1">
    <source>
        <dbReference type="SAM" id="MobiDB-lite"/>
    </source>
</evidence>
<feature type="region of interest" description="Disordered" evidence="1">
    <location>
        <begin position="149"/>
        <end position="197"/>
    </location>
</feature>
<dbReference type="GeneTree" id="ENSGT00390000002137"/>
<keyword evidence="3" id="KW-1185">Reference proteome</keyword>
<dbReference type="InterPro" id="IPR052748">
    <property type="entry name" value="ISR_Activator"/>
</dbReference>
<gene>
    <name evidence="2" type="primary">dele1</name>
</gene>
<dbReference type="PANTHER" id="PTHR45011">
    <property type="entry name" value="DAP3-BINDING CELL DEATH ENHANCER 1"/>
    <property type="match status" value="1"/>
</dbReference>
<evidence type="ECO:0008006" key="4">
    <source>
        <dbReference type="Google" id="ProtNLM"/>
    </source>
</evidence>
<dbReference type="Pfam" id="PF08238">
    <property type="entry name" value="Sel1"/>
    <property type="match status" value="4"/>
</dbReference>
<dbReference type="OrthoDB" id="2384430at2759"/>
<dbReference type="Gene3D" id="1.25.40.10">
    <property type="entry name" value="Tetratricopeptide repeat domain"/>
    <property type="match status" value="1"/>
</dbReference>
<reference evidence="2" key="2">
    <citation type="submission" date="2025-08" db="UniProtKB">
        <authorList>
            <consortium name="Ensembl"/>
        </authorList>
    </citation>
    <scope>IDENTIFICATION</scope>
</reference>
<feature type="region of interest" description="Disordered" evidence="1">
    <location>
        <begin position="38"/>
        <end position="64"/>
    </location>
</feature>
<evidence type="ECO:0000313" key="2">
    <source>
        <dbReference type="Ensembl" id="ENSSFOP00015004681.1"/>
    </source>
</evidence>
<organism evidence="2 3">
    <name type="scientific">Scleropages formosus</name>
    <name type="common">Asian bonytongue</name>
    <name type="synonym">Osteoglossum formosum</name>
    <dbReference type="NCBI Taxonomy" id="113540"/>
    <lineage>
        <taxon>Eukaryota</taxon>
        <taxon>Metazoa</taxon>
        <taxon>Chordata</taxon>
        <taxon>Craniata</taxon>
        <taxon>Vertebrata</taxon>
        <taxon>Euteleostomi</taxon>
        <taxon>Actinopterygii</taxon>
        <taxon>Neopterygii</taxon>
        <taxon>Teleostei</taxon>
        <taxon>Osteoglossocephala</taxon>
        <taxon>Osteoglossomorpha</taxon>
        <taxon>Osteoglossiformes</taxon>
        <taxon>Osteoglossidae</taxon>
        <taxon>Scleropages</taxon>
    </lineage>
</organism>
<name>A0A8C9QXA2_SCLFO</name>
<dbReference type="Ensembl" id="ENSSFOT00015004754.2">
    <property type="protein sequence ID" value="ENSSFOP00015004681.1"/>
    <property type="gene ID" value="ENSSFOG00015003066.2"/>
</dbReference>
<dbReference type="GO" id="GO:0008625">
    <property type="term" value="P:extrinsic apoptotic signaling pathway via death domain receptors"/>
    <property type="evidence" value="ECO:0007669"/>
    <property type="project" value="TreeGrafter"/>
</dbReference>
<dbReference type="SUPFAM" id="SSF81901">
    <property type="entry name" value="HCP-like"/>
    <property type="match status" value="1"/>
</dbReference>
<reference evidence="2" key="3">
    <citation type="submission" date="2025-09" db="UniProtKB">
        <authorList>
            <consortium name="Ensembl"/>
        </authorList>
    </citation>
    <scope>IDENTIFICATION</scope>
</reference>
<dbReference type="GO" id="GO:0005739">
    <property type="term" value="C:mitochondrion"/>
    <property type="evidence" value="ECO:0007669"/>
    <property type="project" value="TreeGrafter"/>
</dbReference>
<feature type="compositionally biased region" description="Low complexity" evidence="1">
    <location>
        <begin position="38"/>
        <end position="49"/>
    </location>
</feature>
<feature type="compositionally biased region" description="Basic and acidic residues" evidence="1">
    <location>
        <begin position="50"/>
        <end position="59"/>
    </location>
</feature>
<dbReference type="AlphaFoldDB" id="A0A8C9QXA2"/>
<dbReference type="SMART" id="SM00671">
    <property type="entry name" value="SEL1"/>
    <property type="match status" value="3"/>
</dbReference>
<proteinExistence type="predicted"/>
<feature type="compositionally biased region" description="Low complexity" evidence="1">
    <location>
        <begin position="182"/>
        <end position="194"/>
    </location>
</feature>
<accession>A0A8C9QXA2</accession>
<feature type="compositionally biased region" description="Polar residues" evidence="1">
    <location>
        <begin position="169"/>
        <end position="181"/>
    </location>
</feature>
<reference evidence="2 3" key="1">
    <citation type="submission" date="2019-04" db="EMBL/GenBank/DDBJ databases">
        <authorList>
            <consortium name="Wellcome Sanger Institute Data Sharing"/>
        </authorList>
    </citation>
    <scope>NUCLEOTIDE SEQUENCE [LARGE SCALE GENOMIC DNA]</scope>
</reference>
<evidence type="ECO:0000313" key="3">
    <source>
        <dbReference type="Proteomes" id="UP000694397"/>
    </source>
</evidence>
<dbReference type="Proteomes" id="UP000694397">
    <property type="component" value="Chromosome 13"/>
</dbReference>